<gene>
    <name evidence="1" type="ORF">AbraCBS73388_006189</name>
</gene>
<sequence>MSSEDSNTAAVASAQDISSFSTCDLAPPHSSAPHAKTDPLALTSSQAAQLPRPSDEWNKVQLHDAGVSIALKALIDNNIPVMEYGVQIAFRWGWKSVLLTVEWAVPDDFLTFASQVLTKNGFLQVAMPKRSNVYLGDWDRLCHIHTRNMEHESPIHLYPLSALHLTLQDTFEVPATFDPDLSILTPKPPRYMLSMIHLLISPPTNQSMRHRVIMDLACFIQGWIFHGPPAEEQEMTVEEMEAGEREFLRKIPMAIEEVRSWDWGDGYDEEYVKVAESIICDPRKMDTLTQLSSV</sequence>
<proteinExistence type="predicted"/>
<reference evidence="1" key="1">
    <citation type="submission" date="2022-07" db="EMBL/GenBank/DDBJ databases">
        <title>Taxonomy of Aspergillus series Nigri: significant species reduction supported by multi-species coalescent approaches.</title>
        <authorList>
            <person name="Bian C."/>
            <person name="Kusuya Y."/>
            <person name="Sklenar F."/>
            <person name="D'hooge E."/>
            <person name="Yaguchi T."/>
            <person name="Takahashi H."/>
            <person name="Hubka V."/>
        </authorList>
    </citation>
    <scope>NUCLEOTIDE SEQUENCE</scope>
    <source>
        <strain evidence="1">CBS 733.88</strain>
    </source>
</reference>
<comment type="caution">
    <text evidence="1">The sequence shown here is derived from an EMBL/GenBank/DDBJ whole genome shotgun (WGS) entry which is preliminary data.</text>
</comment>
<evidence type="ECO:0000313" key="2">
    <source>
        <dbReference type="Proteomes" id="UP001143548"/>
    </source>
</evidence>
<organism evidence="1 2">
    <name type="scientific">Aspergillus brasiliensis</name>
    <dbReference type="NCBI Taxonomy" id="319629"/>
    <lineage>
        <taxon>Eukaryota</taxon>
        <taxon>Fungi</taxon>
        <taxon>Dikarya</taxon>
        <taxon>Ascomycota</taxon>
        <taxon>Pezizomycotina</taxon>
        <taxon>Eurotiomycetes</taxon>
        <taxon>Eurotiomycetidae</taxon>
        <taxon>Eurotiales</taxon>
        <taxon>Aspergillaceae</taxon>
        <taxon>Aspergillus</taxon>
        <taxon>Aspergillus subgen. Circumdati</taxon>
    </lineage>
</organism>
<accession>A0A9W5YNA4</accession>
<dbReference type="AlphaFoldDB" id="A0A9W5YNA4"/>
<dbReference type="EMBL" id="BROQ01000030">
    <property type="protein sequence ID" value="GKZ20609.1"/>
    <property type="molecule type" value="Genomic_DNA"/>
</dbReference>
<evidence type="ECO:0000313" key="1">
    <source>
        <dbReference type="EMBL" id="GKZ20609.1"/>
    </source>
</evidence>
<name>A0A9W5YNA4_9EURO</name>
<dbReference type="Proteomes" id="UP001143548">
    <property type="component" value="Unassembled WGS sequence"/>
</dbReference>
<protein>
    <submittedName>
        <fullName evidence="1">Uncharacterized protein</fullName>
    </submittedName>
</protein>